<sequence>LSDILPEECAKKKEIENTIWSVFASFGYKEVETPSFEFYDVFAGSGGQISQEVMFKFFDENGRILALRPDITTSIARMAATKSGVGKAPLRYCYTGNVFRAEKTEGARQREFTQSGIELIGADTPKADAEVIAAAIEAILAVGIEKFQVEIGQVAFFNGLVEQAGLAPADVEKLRERIDSKDRLGIRELADKLPIDEDIKNLMIELPYLFGGMEVFARAEVAGLNDTSKKALENLKRIYELLCLYGFEQYVSIDLGMLQSIDYYTGSIFKAYTHGVGFPICAGGRYNTLMKKFGKDMGAVGVAFGINRIISALRNAGAQMQADSVPASLLFAEENAEGLAYDLAYSLRVNGCLVEMYVEDGGYRDAERYAQESGAGCMLRVFSNGTLQIKDFVKQEITETTVGEFLGYYEEDTDGCDCGCDHEHHHHEHDCGCH</sequence>
<evidence type="ECO:0000256" key="1">
    <source>
        <dbReference type="ARBA" id="ARBA00004496"/>
    </source>
</evidence>
<feature type="binding site" evidence="9">
    <location>
        <position position="118"/>
    </location>
    <ligand>
        <name>L-histidine</name>
        <dbReference type="ChEBI" id="CHEBI:57595"/>
    </ligand>
</feature>
<dbReference type="NCBIfam" id="TIGR00443">
    <property type="entry name" value="hisZ_biosyn_reg"/>
    <property type="match status" value="1"/>
</dbReference>
<dbReference type="InterPro" id="IPR045864">
    <property type="entry name" value="aa-tRNA-synth_II/BPL/LPL"/>
</dbReference>
<proteinExistence type="inferred from homology"/>
<protein>
    <recommendedName>
        <fullName evidence="4">ATP phosphoribosyltransferase regulatory subunit</fullName>
    </recommendedName>
</protein>
<evidence type="ECO:0000256" key="8">
    <source>
        <dbReference type="ARBA" id="ARBA00025246"/>
    </source>
</evidence>
<dbReference type="GO" id="GO:0006427">
    <property type="term" value="P:histidyl-tRNA aminoacylation"/>
    <property type="evidence" value="ECO:0007669"/>
    <property type="project" value="TreeGrafter"/>
</dbReference>
<name>A0A9D1LVG7_9FIRM</name>
<feature type="binding site" evidence="9">
    <location>
        <position position="100"/>
    </location>
    <ligand>
        <name>L-histidine</name>
        <dbReference type="ChEBI" id="CHEBI:57595"/>
    </ligand>
</feature>
<gene>
    <name evidence="11" type="primary">hisZ</name>
    <name evidence="11" type="ORF">IAB04_05550</name>
</gene>
<dbReference type="GO" id="GO:0000105">
    <property type="term" value="P:L-histidine biosynthetic process"/>
    <property type="evidence" value="ECO:0007669"/>
    <property type="project" value="UniProtKB-KW"/>
</dbReference>
<dbReference type="GO" id="GO:0004821">
    <property type="term" value="F:histidine-tRNA ligase activity"/>
    <property type="evidence" value="ECO:0007669"/>
    <property type="project" value="TreeGrafter"/>
</dbReference>
<evidence type="ECO:0000256" key="2">
    <source>
        <dbReference type="ARBA" id="ARBA00004667"/>
    </source>
</evidence>
<dbReference type="PIRSF" id="PIRSF001549">
    <property type="entry name" value="His-tRNA_synth"/>
    <property type="match status" value="1"/>
</dbReference>
<dbReference type="InterPro" id="IPR006195">
    <property type="entry name" value="aa-tRNA-synth_II"/>
</dbReference>
<feature type="binding site" evidence="9">
    <location>
        <position position="114"/>
    </location>
    <ligand>
        <name>L-histidine</name>
        <dbReference type="ChEBI" id="CHEBI:57595"/>
    </ligand>
</feature>
<comment type="function">
    <text evidence="8">Required for the first step of histidine biosynthesis. May allow the feedback regulation of ATP phosphoribosyltransferase activity by histidine.</text>
</comment>
<keyword evidence="11" id="KW-0808">Transferase</keyword>
<evidence type="ECO:0000313" key="12">
    <source>
        <dbReference type="Proteomes" id="UP000824111"/>
    </source>
</evidence>
<dbReference type="Gene3D" id="3.30.930.10">
    <property type="entry name" value="Bira Bifunctional Protein, Domain 2"/>
    <property type="match status" value="1"/>
</dbReference>
<evidence type="ECO:0000256" key="7">
    <source>
        <dbReference type="ARBA" id="ARBA00023102"/>
    </source>
</evidence>
<dbReference type="EMBL" id="DVND01000144">
    <property type="protein sequence ID" value="HIU48809.1"/>
    <property type="molecule type" value="Genomic_DNA"/>
</dbReference>
<reference evidence="11" key="1">
    <citation type="submission" date="2020-10" db="EMBL/GenBank/DDBJ databases">
        <authorList>
            <person name="Gilroy R."/>
        </authorList>
    </citation>
    <scope>NUCLEOTIDE SEQUENCE</scope>
    <source>
        <strain evidence="11">ChiSjej4B22-9803</strain>
    </source>
</reference>
<comment type="subcellular location">
    <subcellularLocation>
        <location evidence="1">Cytoplasm</location>
    </subcellularLocation>
</comment>
<dbReference type="GO" id="GO:0140096">
    <property type="term" value="F:catalytic activity, acting on a protein"/>
    <property type="evidence" value="ECO:0007669"/>
    <property type="project" value="UniProtKB-ARBA"/>
</dbReference>
<feature type="domain" description="Aminoacyl-transfer RNA synthetases class-II family profile" evidence="10">
    <location>
        <begin position="14"/>
        <end position="326"/>
    </location>
</feature>
<dbReference type="PANTHER" id="PTHR43707:SF6">
    <property type="entry name" value="ATP PHOSPHORIBOSYLTRANSFERASE REGULATORY SUBUNIT"/>
    <property type="match status" value="1"/>
</dbReference>
<feature type="binding site" evidence="9">
    <location>
        <begin position="70"/>
        <end position="72"/>
    </location>
    <ligand>
        <name>L-histidine</name>
        <dbReference type="ChEBI" id="CHEBI:57595"/>
    </ligand>
</feature>
<dbReference type="SUPFAM" id="SSF55681">
    <property type="entry name" value="Class II aaRS and biotin synthetases"/>
    <property type="match status" value="1"/>
</dbReference>
<dbReference type="CDD" id="cd00773">
    <property type="entry name" value="HisRS-like_core"/>
    <property type="match status" value="1"/>
</dbReference>
<comment type="similarity">
    <text evidence="3">Belongs to the class-II aminoacyl-tRNA synthetase family. HisZ subfamily.</text>
</comment>
<comment type="caution">
    <text evidence="11">The sequence shown here is derived from an EMBL/GenBank/DDBJ whole genome shotgun (WGS) entry which is preliminary data.</text>
</comment>
<dbReference type="Proteomes" id="UP000824111">
    <property type="component" value="Unassembled WGS sequence"/>
</dbReference>
<evidence type="ECO:0000256" key="5">
    <source>
        <dbReference type="ARBA" id="ARBA00022490"/>
    </source>
</evidence>
<keyword evidence="7" id="KW-0368">Histidine biosynthesis</keyword>
<dbReference type="AlphaFoldDB" id="A0A9D1LVG7"/>
<dbReference type="InterPro" id="IPR041715">
    <property type="entry name" value="HisRS-like_core"/>
</dbReference>
<evidence type="ECO:0000256" key="4">
    <source>
        <dbReference type="ARBA" id="ARBA00020397"/>
    </source>
</evidence>
<organism evidence="11 12">
    <name type="scientific">Candidatus Avimonoglobus intestinipullorum</name>
    <dbReference type="NCBI Taxonomy" id="2840699"/>
    <lineage>
        <taxon>Bacteria</taxon>
        <taxon>Bacillati</taxon>
        <taxon>Bacillota</taxon>
        <taxon>Clostridia</taxon>
        <taxon>Eubacteriales</taxon>
        <taxon>Candidatus Avimonoglobus</taxon>
    </lineage>
</organism>
<dbReference type="GO" id="GO:0016757">
    <property type="term" value="F:glycosyltransferase activity"/>
    <property type="evidence" value="ECO:0007669"/>
    <property type="project" value="UniProtKB-KW"/>
</dbReference>
<evidence type="ECO:0000259" key="10">
    <source>
        <dbReference type="PROSITE" id="PS50862"/>
    </source>
</evidence>
<dbReference type="GO" id="GO:0005737">
    <property type="term" value="C:cytoplasm"/>
    <property type="evidence" value="ECO:0007669"/>
    <property type="project" value="UniProtKB-SubCell"/>
</dbReference>
<comment type="pathway">
    <text evidence="2">Amino-acid biosynthesis; L-histidine biosynthesis; L-histidine from 5-phospho-alpha-D-ribose 1-diphosphate: step 1/9.</text>
</comment>
<dbReference type="HAMAP" id="MF_00125">
    <property type="entry name" value="HisZ"/>
    <property type="match status" value="1"/>
</dbReference>
<keyword evidence="5" id="KW-0963">Cytoplasm</keyword>
<keyword evidence="6" id="KW-0028">Amino-acid biosynthesis</keyword>
<reference evidence="11" key="2">
    <citation type="journal article" date="2021" name="PeerJ">
        <title>Extensive microbial diversity within the chicken gut microbiome revealed by metagenomics and culture.</title>
        <authorList>
            <person name="Gilroy R."/>
            <person name="Ravi A."/>
            <person name="Getino M."/>
            <person name="Pursley I."/>
            <person name="Horton D.L."/>
            <person name="Alikhan N.F."/>
            <person name="Baker D."/>
            <person name="Gharbi K."/>
            <person name="Hall N."/>
            <person name="Watson M."/>
            <person name="Adriaenssens E.M."/>
            <person name="Foster-Nyarko E."/>
            <person name="Jarju S."/>
            <person name="Secka A."/>
            <person name="Antonio M."/>
            <person name="Oren A."/>
            <person name="Chaudhuri R.R."/>
            <person name="La Ragione R."/>
            <person name="Hildebrand F."/>
            <person name="Pallen M.J."/>
        </authorList>
    </citation>
    <scope>NUCLEOTIDE SEQUENCE</scope>
    <source>
        <strain evidence="11">ChiSjej4B22-9803</strain>
    </source>
</reference>
<accession>A0A9D1LVG7</accession>
<feature type="binding site" evidence="9">
    <location>
        <begin position="263"/>
        <end position="264"/>
    </location>
    <ligand>
        <name>L-histidine</name>
        <dbReference type="ChEBI" id="CHEBI:57595"/>
    </ligand>
</feature>
<dbReference type="PROSITE" id="PS50862">
    <property type="entry name" value="AA_TRNA_LIGASE_II"/>
    <property type="match status" value="1"/>
</dbReference>
<dbReference type="Pfam" id="PF13393">
    <property type="entry name" value="tRNA-synt_His"/>
    <property type="match status" value="1"/>
</dbReference>
<keyword evidence="11" id="KW-0328">Glycosyltransferase</keyword>
<evidence type="ECO:0000256" key="6">
    <source>
        <dbReference type="ARBA" id="ARBA00022605"/>
    </source>
</evidence>
<evidence type="ECO:0000256" key="9">
    <source>
        <dbReference type="PIRSR" id="PIRSR001549-1"/>
    </source>
</evidence>
<feature type="non-terminal residue" evidence="11">
    <location>
        <position position="1"/>
    </location>
</feature>
<evidence type="ECO:0000256" key="3">
    <source>
        <dbReference type="ARBA" id="ARBA00005539"/>
    </source>
</evidence>
<dbReference type="InterPro" id="IPR004517">
    <property type="entry name" value="HisZ"/>
</dbReference>
<dbReference type="PANTHER" id="PTHR43707">
    <property type="entry name" value="HISTIDYL-TRNA SYNTHETASE"/>
    <property type="match status" value="1"/>
</dbReference>
<evidence type="ECO:0000313" key="11">
    <source>
        <dbReference type="EMBL" id="HIU48809.1"/>
    </source>
</evidence>
<dbReference type="InterPro" id="IPR004516">
    <property type="entry name" value="HisRS/HisZ"/>
</dbReference>